<organism evidence="2 3">
    <name type="scientific">Lophiotrema nucula</name>
    <dbReference type="NCBI Taxonomy" id="690887"/>
    <lineage>
        <taxon>Eukaryota</taxon>
        <taxon>Fungi</taxon>
        <taxon>Dikarya</taxon>
        <taxon>Ascomycota</taxon>
        <taxon>Pezizomycotina</taxon>
        <taxon>Dothideomycetes</taxon>
        <taxon>Pleosporomycetidae</taxon>
        <taxon>Pleosporales</taxon>
        <taxon>Lophiotremataceae</taxon>
        <taxon>Lophiotrema</taxon>
    </lineage>
</organism>
<proteinExistence type="predicted"/>
<dbReference type="Proteomes" id="UP000799770">
    <property type="component" value="Unassembled WGS sequence"/>
</dbReference>
<protein>
    <submittedName>
        <fullName evidence="2">Uncharacterized protein</fullName>
    </submittedName>
</protein>
<evidence type="ECO:0000256" key="1">
    <source>
        <dbReference type="SAM" id="MobiDB-lite"/>
    </source>
</evidence>
<keyword evidence="3" id="KW-1185">Reference proteome</keyword>
<reference evidence="2" key="1">
    <citation type="journal article" date="2020" name="Stud. Mycol.">
        <title>101 Dothideomycetes genomes: a test case for predicting lifestyles and emergence of pathogens.</title>
        <authorList>
            <person name="Haridas S."/>
            <person name="Albert R."/>
            <person name="Binder M."/>
            <person name="Bloem J."/>
            <person name="Labutti K."/>
            <person name="Salamov A."/>
            <person name="Andreopoulos B."/>
            <person name="Baker S."/>
            <person name="Barry K."/>
            <person name="Bills G."/>
            <person name="Bluhm B."/>
            <person name="Cannon C."/>
            <person name="Castanera R."/>
            <person name="Culley D."/>
            <person name="Daum C."/>
            <person name="Ezra D."/>
            <person name="Gonzalez J."/>
            <person name="Henrissat B."/>
            <person name="Kuo A."/>
            <person name="Liang C."/>
            <person name="Lipzen A."/>
            <person name="Lutzoni F."/>
            <person name="Magnuson J."/>
            <person name="Mondo S."/>
            <person name="Nolan M."/>
            <person name="Ohm R."/>
            <person name="Pangilinan J."/>
            <person name="Park H.-J."/>
            <person name="Ramirez L."/>
            <person name="Alfaro M."/>
            <person name="Sun H."/>
            <person name="Tritt A."/>
            <person name="Yoshinaga Y."/>
            <person name="Zwiers L.-H."/>
            <person name="Turgeon B."/>
            <person name="Goodwin S."/>
            <person name="Spatafora J."/>
            <person name="Crous P."/>
            <person name="Grigoriev I."/>
        </authorList>
    </citation>
    <scope>NUCLEOTIDE SEQUENCE</scope>
    <source>
        <strain evidence="2">CBS 627.86</strain>
    </source>
</reference>
<feature type="compositionally biased region" description="Polar residues" evidence="1">
    <location>
        <begin position="300"/>
        <end position="319"/>
    </location>
</feature>
<dbReference type="AlphaFoldDB" id="A0A6A5YLW7"/>
<gene>
    <name evidence="2" type="ORF">BDV96DRAFT_606789</name>
</gene>
<sequence>MASSSAVIKAISRTCIAFHWSPPTSQRRATCFVASTDFLYNTSGREDQTLENYIDFVNLYGLSDDGGNVGAPDHWTSRDVATKAIDVFYTDYIRISSRPRKRLDFVRDQKVPVASVLASMDFLTVVNWRPDSFAHLESSGWLGRLNQDDHAKVAEDNNVTFGESTDQTPAGKSSQLVFCLPEPPYFYVQVHVRMDEVTQAWEYAIPAPKVVTLRTMFKNVQCQTPPPSLTQTKPTSSTTIYDVGDPGDANQLPDAQSEETIDNPFAGMHLRHISISVVQYGVPSGFSPPDARQSVLGVVPSSSQANAPQFGSWRGNKSG</sequence>
<dbReference type="OrthoDB" id="5393261at2759"/>
<feature type="region of interest" description="Disordered" evidence="1">
    <location>
        <begin position="299"/>
        <end position="319"/>
    </location>
</feature>
<evidence type="ECO:0000313" key="3">
    <source>
        <dbReference type="Proteomes" id="UP000799770"/>
    </source>
</evidence>
<evidence type="ECO:0000313" key="2">
    <source>
        <dbReference type="EMBL" id="KAF2107211.1"/>
    </source>
</evidence>
<accession>A0A6A5YLW7</accession>
<dbReference type="EMBL" id="ML977356">
    <property type="protein sequence ID" value="KAF2107211.1"/>
    <property type="molecule type" value="Genomic_DNA"/>
</dbReference>
<name>A0A6A5YLW7_9PLEO</name>